<evidence type="ECO:0000256" key="1">
    <source>
        <dbReference type="SAM" id="Phobius"/>
    </source>
</evidence>
<dbReference type="STRING" id="1855912.LuPra_00128"/>
<proteinExistence type="predicted"/>
<accession>A0A143PGS4</accession>
<feature type="transmembrane region" description="Helical" evidence="1">
    <location>
        <begin position="12"/>
        <end position="34"/>
    </location>
</feature>
<feature type="transmembrane region" description="Helical" evidence="1">
    <location>
        <begin position="81"/>
        <end position="103"/>
    </location>
</feature>
<evidence type="ECO:0000313" key="3">
    <source>
        <dbReference type="Proteomes" id="UP000076079"/>
    </source>
</evidence>
<dbReference type="Gene3D" id="2.40.50.140">
    <property type="entry name" value="Nucleic acid-binding proteins"/>
    <property type="match status" value="1"/>
</dbReference>
<reference evidence="3" key="2">
    <citation type="submission" date="2016-04" db="EMBL/GenBank/DDBJ databases">
        <title>First Complete Genome Sequence of a Subdivision 6 Acidobacterium.</title>
        <authorList>
            <person name="Huang S."/>
            <person name="Vieira S."/>
            <person name="Bunk B."/>
            <person name="Riedel T."/>
            <person name="Sproeer C."/>
            <person name="Overmann J."/>
        </authorList>
    </citation>
    <scope>NUCLEOTIDE SEQUENCE [LARGE SCALE GENOMIC DNA]</scope>
    <source>
        <strain evidence="3">DSM 100886 HEG_-6_39</strain>
    </source>
</reference>
<reference evidence="2 3" key="1">
    <citation type="journal article" date="2016" name="Genome Announc.">
        <title>First Complete Genome Sequence of a Subdivision 6 Acidobacterium Strain.</title>
        <authorList>
            <person name="Huang S."/>
            <person name="Vieira S."/>
            <person name="Bunk B."/>
            <person name="Riedel T."/>
            <person name="Sproer C."/>
            <person name="Overmann J."/>
        </authorList>
    </citation>
    <scope>NUCLEOTIDE SEQUENCE [LARGE SCALE GENOMIC DNA]</scope>
    <source>
        <strain evidence="3">DSM 100886 HEG_-6_39</strain>
    </source>
</reference>
<gene>
    <name evidence="2" type="ORF">LuPra_00128</name>
</gene>
<dbReference type="InterPro" id="IPR012340">
    <property type="entry name" value="NA-bd_OB-fold"/>
</dbReference>
<sequence>MDLLPPLSAFTVFLSICAVGFLFLVLALAFGGLFDFLETDHDFATGGPGFFSSRVMAVFVTAFGGFGAVATYYGLGPIPASLVGFGSGIVFGGAIYALARALYNQQVSTEVRADDLVGAVGRVVIGIPPGGVGQVRLRLGEELMDKIARTRDGVAIAENTSVQIEEVLGETVIVKKT</sequence>
<evidence type="ECO:0000313" key="2">
    <source>
        <dbReference type="EMBL" id="AMY06964.1"/>
    </source>
</evidence>
<evidence type="ECO:0008006" key="4">
    <source>
        <dbReference type="Google" id="ProtNLM"/>
    </source>
</evidence>
<feature type="transmembrane region" description="Helical" evidence="1">
    <location>
        <begin position="55"/>
        <end position="75"/>
    </location>
</feature>
<dbReference type="RefSeq" id="WP_110168976.1">
    <property type="nucleotide sequence ID" value="NZ_CP015136.1"/>
</dbReference>
<dbReference type="KEGG" id="abac:LuPra_00128"/>
<organism evidence="2 3">
    <name type="scientific">Luteitalea pratensis</name>
    <dbReference type="NCBI Taxonomy" id="1855912"/>
    <lineage>
        <taxon>Bacteria</taxon>
        <taxon>Pseudomonadati</taxon>
        <taxon>Acidobacteriota</taxon>
        <taxon>Vicinamibacteria</taxon>
        <taxon>Vicinamibacterales</taxon>
        <taxon>Vicinamibacteraceae</taxon>
        <taxon>Luteitalea</taxon>
    </lineage>
</organism>
<protein>
    <recommendedName>
        <fullName evidence="4">NfeD-like C-terminal domain-containing protein</fullName>
    </recommendedName>
</protein>
<dbReference type="EMBL" id="CP015136">
    <property type="protein sequence ID" value="AMY06964.1"/>
    <property type="molecule type" value="Genomic_DNA"/>
</dbReference>
<keyword evidence="1" id="KW-1133">Transmembrane helix</keyword>
<keyword evidence="1" id="KW-0472">Membrane</keyword>
<keyword evidence="1" id="KW-0812">Transmembrane</keyword>
<dbReference type="AlphaFoldDB" id="A0A143PGS4"/>
<name>A0A143PGS4_LUTPR</name>
<keyword evidence="3" id="KW-1185">Reference proteome</keyword>
<dbReference type="Proteomes" id="UP000076079">
    <property type="component" value="Chromosome"/>
</dbReference>